<dbReference type="Pfam" id="PF12833">
    <property type="entry name" value="HTH_18"/>
    <property type="match status" value="1"/>
</dbReference>
<dbReference type="Pfam" id="PF14525">
    <property type="entry name" value="AraC_binding_2"/>
    <property type="match status" value="1"/>
</dbReference>
<comment type="caution">
    <text evidence="5">The sequence shown here is derived from an EMBL/GenBank/DDBJ whole genome shotgun (WGS) entry which is preliminary data.</text>
</comment>
<dbReference type="Gene3D" id="1.10.10.60">
    <property type="entry name" value="Homeodomain-like"/>
    <property type="match status" value="1"/>
</dbReference>
<accession>A0ABT9BWF2</accession>
<dbReference type="InterPro" id="IPR050204">
    <property type="entry name" value="AraC_XylS_family_regulators"/>
</dbReference>
<dbReference type="SMART" id="SM00342">
    <property type="entry name" value="HTH_ARAC"/>
    <property type="match status" value="1"/>
</dbReference>
<dbReference type="InterPro" id="IPR018060">
    <property type="entry name" value="HTH_AraC"/>
</dbReference>
<reference evidence="5 6" key="1">
    <citation type="submission" date="2023-07" db="EMBL/GenBank/DDBJ databases">
        <title>Protaetiibacter sp. nov WY-16 isolated from soil.</title>
        <authorList>
            <person name="Liu B."/>
            <person name="Wan Y."/>
        </authorList>
    </citation>
    <scope>NUCLEOTIDE SEQUENCE [LARGE SCALE GENOMIC DNA]</scope>
    <source>
        <strain evidence="5 6">WY-16</strain>
    </source>
</reference>
<evidence type="ECO:0000256" key="1">
    <source>
        <dbReference type="ARBA" id="ARBA00023015"/>
    </source>
</evidence>
<evidence type="ECO:0000256" key="2">
    <source>
        <dbReference type="ARBA" id="ARBA00023125"/>
    </source>
</evidence>
<dbReference type="InterPro" id="IPR035418">
    <property type="entry name" value="AraC-bd_2"/>
</dbReference>
<evidence type="ECO:0000259" key="4">
    <source>
        <dbReference type="PROSITE" id="PS01124"/>
    </source>
</evidence>
<sequence length="285" mass="29724">MAQPASFVGDRGLRSFRDAVALSLVPQEIVADRNRAFSASVSSSDAAGLTVLGTSVSPIRARRRIAADSDDSSVFILYAVSGTGELAHRRGVERVAAGSTIVIPAAESFDVAYAEDTSLVFVCVPGGVAESYGRLHGPIRTVELGRVGRAVTSALEYLPVGGDPAAGTAVRAVVELVASGGASASTLRDRADRMIDEHLGDFRLGVGFLSAALGVSPRTLERAFDGEGVAHAVRQRRLEAAAVRLRAHPAAAVSAIAADLGFGSASRFAAYFRERFGSSPRDWRG</sequence>
<evidence type="ECO:0000313" key="6">
    <source>
        <dbReference type="Proteomes" id="UP001241072"/>
    </source>
</evidence>
<dbReference type="PROSITE" id="PS01124">
    <property type="entry name" value="HTH_ARAC_FAMILY_2"/>
    <property type="match status" value="1"/>
</dbReference>
<dbReference type="RefSeq" id="WP_305004060.1">
    <property type="nucleotide sequence ID" value="NZ_JAUQUB010000007.1"/>
</dbReference>
<feature type="domain" description="HTH araC/xylS-type" evidence="4">
    <location>
        <begin position="189"/>
        <end position="285"/>
    </location>
</feature>
<dbReference type="PROSITE" id="PS00041">
    <property type="entry name" value="HTH_ARAC_FAMILY_1"/>
    <property type="match status" value="1"/>
</dbReference>
<dbReference type="PRINTS" id="PR00032">
    <property type="entry name" value="HTHARAC"/>
</dbReference>
<evidence type="ECO:0000313" key="5">
    <source>
        <dbReference type="EMBL" id="MDO7883632.1"/>
    </source>
</evidence>
<dbReference type="InterPro" id="IPR009057">
    <property type="entry name" value="Homeodomain-like_sf"/>
</dbReference>
<dbReference type="PANTHER" id="PTHR46796:SF6">
    <property type="entry name" value="ARAC SUBFAMILY"/>
    <property type="match status" value="1"/>
</dbReference>
<dbReference type="SUPFAM" id="SSF46689">
    <property type="entry name" value="Homeodomain-like"/>
    <property type="match status" value="1"/>
</dbReference>
<keyword evidence="1" id="KW-0805">Transcription regulation</keyword>
<dbReference type="InterPro" id="IPR018062">
    <property type="entry name" value="HTH_AraC-typ_CS"/>
</dbReference>
<proteinExistence type="predicted"/>
<keyword evidence="2" id="KW-0238">DNA-binding</keyword>
<evidence type="ECO:0000256" key="3">
    <source>
        <dbReference type="ARBA" id="ARBA00023163"/>
    </source>
</evidence>
<dbReference type="Proteomes" id="UP001241072">
    <property type="component" value="Unassembled WGS sequence"/>
</dbReference>
<name>A0ABT9BWF2_9MICO</name>
<dbReference type="EMBL" id="JAUQUB010000007">
    <property type="protein sequence ID" value="MDO7883632.1"/>
    <property type="molecule type" value="Genomic_DNA"/>
</dbReference>
<gene>
    <name evidence="5" type="ORF">Q5716_15465</name>
</gene>
<dbReference type="InterPro" id="IPR020449">
    <property type="entry name" value="Tscrpt_reg_AraC-type_HTH"/>
</dbReference>
<organism evidence="5 6">
    <name type="scientific">Antiquaquibacter soli</name>
    <dbReference type="NCBI Taxonomy" id="3064523"/>
    <lineage>
        <taxon>Bacteria</taxon>
        <taxon>Bacillati</taxon>
        <taxon>Actinomycetota</taxon>
        <taxon>Actinomycetes</taxon>
        <taxon>Micrococcales</taxon>
        <taxon>Microbacteriaceae</taxon>
        <taxon>Antiquaquibacter</taxon>
    </lineage>
</organism>
<keyword evidence="3" id="KW-0804">Transcription</keyword>
<dbReference type="PANTHER" id="PTHR46796">
    <property type="entry name" value="HTH-TYPE TRANSCRIPTIONAL ACTIVATOR RHAS-RELATED"/>
    <property type="match status" value="1"/>
</dbReference>
<protein>
    <submittedName>
        <fullName evidence="5">Helix-turn-helix domain-containing protein</fullName>
    </submittedName>
</protein>
<keyword evidence="6" id="KW-1185">Reference proteome</keyword>